<dbReference type="AlphaFoldDB" id="A0A7Z7IX54"/>
<sequence length="55" mass="5888">MDVATHLYDAPLAAHRYTRRSGALHPSAPHTRRRLGHQRACGGDPGAMQAQPGTA</sequence>
<accession>A0A7Z7IX54</accession>
<reference evidence="2 3" key="1">
    <citation type="submission" date="2017-10" db="EMBL/GenBank/DDBJ databases">
        <authorList>
            <person name="Regsiter A."/>
            <person name="William W."/>
        </authorList>
    </citation>
    <scope>NUCLEOTIDE SEQUENCE [LARGE SCALE GENOMIC DNA]</scope>
    <source>
        <strain evidence="2 3">CFBP6991</strain>
    </source>
</reference>
<evidence type="ECO:0000313" key="2">
    <source>
        <dbReference type="EMBL" id="SOO23241.1"/>
    </source>
</evidence>
<dbReference type="EMBL" id="OCZC01000046">
    <property type="protein sequence ID" value="SOO23241.1"/>
    <property type="molecule type" value="Genomic_DNA"/>
</dbReference>
<evidence type="ECO:0000313" key="3">
    <source>
        <dbReference type="Proteomes" id="UP000234345"/>
    </source>
</evidence>
<organism evidence="2 3">
    <name type="scientific">Xanthomonas campestris pv. phaseoli</name>
    <dbReference type="NCBI Taxonomy" id="317013"/>
    <lineage>
        <taxon>Bacteria</taxon>
        <taxon>Pseudomonadati</taxon>
        <taxon>Pseudomonadota</taxon>
        <taxon>Gammaproteobacteria</taxon>
        <taxon>Lysobacterales</taxon>
        <taxon>Lysobacteraceae</taxon>
        <taxon>Xanthomonas</taxon>
    </lineage>
</organism>
<name>A0A7Z7IX54_XANCH</name>
<proteinExistence type="predicted"/>
<evidence type="ECO:0000256" key="1">
    <source>
        <dbReference type="SAM" id="MobiDB-lite"/>
    </source>
</evidence>
<feature type="region of interest" description="Disordered" evidence="1">
    <location>
        <begin position="19"/>
        <end position="55"/>
    </location>
</feature>
<comment type="caution">
    <text evidence="2">The sequence shown here is derived from an EMBL/GenBank/DDBJ whole genome shotgun (WGS) entry which is preliminary data.</text>
</comment>
<dbReference type="Proteomes" id="UP000234345">
    <property type="component" value="Unassembled WGS sequence"/>
</dbReference>
<gene>
    <name evidence="2" type="ORF">XFF6991_180352</name>
</gene>
<protein>
    <submittedName>
        <fullName evidence="2">Uncharacterized protein</fullName>
    </submittedName>
</protein>